<feature type="transmembrane region" description="Helical" evidence="1">
    <location>
        <begin position="53"/>
        <end position="73"/>
    </location>
</feature>
<dbReference type="Pfam" id="PF10852">
    <property type="entry name" value="DUF2651"/>
    <property type="match status" value="1"/>
</dbReference>
<dbReference type="RefSeq" id="WP_043068855.1">
    <property type="nucleotide sequence ID" value="NZ_JARLWO010000037.1"/>
</dbReference>
<gene>
    <name evidence="2" type="ORF">AF333_12190</name>
    <name evidence="3" type="ORF">SAMN04487909_1077</name>
</gene>
<evidence type="ECO:0000256" key="1">
    <source>
        <dbReference type="SAM" id="Phobius"/>
    </source>
</evidence>
<keyword evidence="1" id="KW-1133">Transmembrane helix</keyword>
<protein>
    <recommendedName>
        <fullName evidence="6">DUF2651 domain-containing protein</fullName>
    </recommendedName>
</protein>
<keyword evidence="4" id="KW-1185">Reference proteome</keyword>
<accession>A0A0D1W2P2</accession>
<dbReference type="PATRIC" id="fig|47500.12.peg.1832"/>
<evidence type="ECO:0000313" key="3">
    <source>
        <dbReference type="EMBL" id="SDI72553.1"/>
    </source>
</evidence>
<evidence type="ECO:0008006" key="6">
    <source>
        <dbReference type="Google" id="ProtNLM"/>
    </source>
</evidence>
<dbReference type="EMBL" id="FNED01000007">
    <property type="protein sequence ID" value="SDI72553.1"/>
    <property type="molecule type" value="Genomic_DNA"/>
</dbReference>
<evidence type="ECO:0000313" key="2">
    <source>
        <dbReference type="EMBL" id="KON96130.1"/>
    </source>
</evidence>
<reference evidence="2 4" key="1">
    <citation type="submission" date="2015-07" db="EMBL/GenBank/DDBJ databases">
        <title>Fjat-14205 dsm 2895.</title>
        <authorList>
            <person name="Liu B."/>
            <person name="Wang J."/>
            <person name="Zhu Y."/>
            <person name="Liu G."/>
            <person name="Chen Q."/>
            <person name="Chen Z."/>
            <person name="Lan J."/>
            <person name="Che J."/>
            <person name="Ge C."/>
            <person name="Shi H."/>
            <person name="Pan Z."/>
            <person name="Liu X."/>
        </authorList>
    </citation>
    <scope>NUCLEOTIDE SEQUENCE [LARGE SCALE GENOMIC DNA]</scope>
    <source>
        <strain evidence="2 4">DSM 2895</strain>
    </source>
</reference>
<dbReference type="Proteomes" id="UP000182836">
    <property type="component" value="Unassembled WGS sequence"/>
</dbReference>
<evidence type="ECO:0000313" key="5">
    <source>
        <dbReference type="Proteomes" id="UP000182836"/>
    </source>
</evidence>
<feature type="transmembrane region" description="Helical" evidence="1">
    <location>
        <begin position="6"/>
        <end position="25"/>
    </location>
</feature>
<keyword evidence="1" id="KW-0472">Membrane</keyword>
<dbReference type="Proteomes" id="UP000037269">
    <property type="component" value="Unassembled WGS sequence"/>
</dbReference>
<reference evidence="3 5" key="2">
    <citation type="submission" date="2016-10" db="EMBL/GenBank/DDBJ databases">
        <authorList>
            <person name="de Groot N.N."/>
        </authorList>
    </citation>
    <scope>NUCLEOTIDE SEQUENCE [LARGE SCALE GENOMIC DNA]</scope>
    <source>
        <strain evidence="3 5">DSM 2895</strain>
    </source>
</reference>
<name>A0A0D1W2P2_ANEMI</name>
<feature type="transmembrane region" description="Helical" evidence="1">
    <location>
        <begin position="30"/>
        <end position="47"/>
    </location>
</feature>
<keyword evidence="1" id="KW-0812">Transmembrane</keyword>
<dbReference type="InterPro" id="IPR020258">
    <property type="entry name" value="Uncharacterised_YbeF"/>
</dbReference>
<evidence type="ECO:0000313" key="4">
    <source>
        <dbReference type="Proteomes" id="UP000037269"/>
    </source>
</evidence>
<organism evidence="2 4">
    <name type="scientific">Aneurinibacillus migulanus</name>
    <name type="common">Bacillus migulanus</name>
    <dbReference type="NCBI Taxonomy" id="47500"/>
    <lineage>
        <taxon>Bacteria</taxon>
        <taxon>Bacillati</taxon>
        <taxon>Bacillota</taxon>
        <taxon>Bacilli</taxon>
        <taxon>Bacillales</taxon>
        <taxon>Paenibacillaceae</taxon>
        <taxon>Aneurinibacillus group</taxon>
        <taxon>Aneurinibacillus</taxon>
    </lineage>
</organism>
<sequence length="75" mass="8871">MEFLLVLFICPIIVIVASIIGIFLFKKWFVIPLLTFIVFTILTFTIFNESFFIWVVVYTILSIIVSLMMKFIWTL</sequence>
<dbReference type="EMBL" id="LGUG01000004">
    <property type="protein sequence ID" value="KON96130.1"/>
    <property type="molecule type" value="Genomic_DNA"/>
</dbReference>
<dbReference type="AlphaFoldDB" id="A0A0D1W2P2"/>
<proteinExistence type="predicted"/>